<reference evidence="6" key="2">
    <citation type="submission" date="2023-10" db="EMBL/GenBank/DDBJ databases">
        <authorList>
            <person name="Khurajog B."/>
        </authorList>
    </citation>
    <scope>NUCLEOTIDE SEQUENCE</scope>
    <source>
        <strain evidence="6">BF14</strain>
    </source>
</reference>
<keyword evidence="4" id="KW-0472">Membrane</keyword>
<evidence type="ECO:0000256" key="4">
    <source>
        <dbReference type="SAM" id="Phobius"/>
    </source>
</evidence>
<gene>
    <name evidence="6" type="ORF">R0H03_06950</name>
</gene>
<evidence type="ECO:0000256" key="1">
    <source>
        <dbReference type="ARBA" id="ARBA00006739"/>
    </source>
</evidence>
<name>A0AAW8YP25_PEDAC</name>
<dbReference type="PANTHER" id="PTHR43630">
    <property type="entry name" value="POLY-BETA-1,6-N-ACETYL-D-GLUCOSAMINE SYNTHASE"/>
    <property type="match status" value="1"/>
</dbReference>
<feature type="transmembrane region" description="Helical" evidence="4">
    <location>
        <begin position="270"/>
        <end position="290"/>
    </location>
</feature>
<organism evidence="6 7">
    <name type="scientific">Pediococcus acidilactici</name>
    <dbReference type="NCBI Taxonomy" id="1254"/>
    <lineage>
        <taxon>Bacteria</taxon>
        <taxon>Bacillati</taxon>
        <taxon>Bacillota</taxon>
        <taxon>Bacilli</taxon>
        <taxon>Lactobacillales</taxon>
        <taxon>Lactobacillaceae</taxon>
        <taxon>Pediococcus</taxon>
        <taxon>Pediococcus acidilactici group</taxon>
    </lineage>
</organism>
<comment type="caution">
    <text evidence="6">The sequence shown here is derived from an EMBL/GenBank/DDBJ whole genome shotgun (WGS) entry which is preliminary data.</text>
</comment>
<evidence type="ECO:0000259" key="5">
    <source>
        <dbReference type="Pfam" id="PF00535"/>
    </source>
</evidence>
<feature type="domain" description="Glycosyltransferase 2-like" evidence="5">
    <location>
        <begin position="5"/>
        <end position="165"/>
    </location>
</feature>
<reference evidence="6" key="1">
    <citation type="journal article" date="2023" name="PeerJ">
        <title>Selection and evaluation of lactic acid bacteria from chicken feces in Thailand as potential probiotics.</title>
        <authorList>
            <person name="Khurajog B."/>
            <person name="Disastra Y."/>
            <person name="Lawwyne L.D."/>
            <person name="Sirichokchatchawan W."/>
            <person name="Niyomtham W."/>
            <person name="Yindee J."/>
            <person name="Hampson D.J."/>
            <person name="Prapasarakul N."/>
        </authorList>
    </citation>
    <scope>NUCLEOTIDE SEQUENCE</scope>
    <source>
        <strain evidence="6">BF14</strain>
    </source>
</reference>
<protein>
    <submittedName>
        <fullName evidence="6">Glycosyltransferase family 2 protein</fullName>
    </submittedName>
</protein>
<dbReference type="Gene3D" id="3.90.550.10">
    <property type="entry name" value="Spore Coat Polysaccharide Biosynthesis Protein SpsA, Chain A"/>
    <property type="match status" value="1"/>
</dbReference>
<dbReference type="EMBL" id="JAWJAX010000008">
    <property type="protein sequence ID" value="MDV2911598.1"/>
    <property type="molecule type" value="Genomic_DNA"/>
</dbReference>
<feature type="transmembrane region" description="Helical" evidence="4">
    <location>
        <begin position="241"/>
        <end position="264"/>
    </location>
</feature>
<evidence type="ECO:0000313" key="6">
    <source>
        <dbReference type="EMBL" id="MDV2911598.1"/>
    </source>
</evidence>
<accession>A0AAW8YP25</accession>
<dbReference type="InterPro" id="IPR029044">
    <property type="entry name" value="Nucleotide-diphossugar_trans"/>
</dbReference>
<evidence type="ECO:0000256" key="3">
    <source>
        <dbReference type="ARBA" id="ARBA00022679"/>
    </source>
</evidence>
<dbReference type="GO" id="GO:0016757">
    <property type="term" value="F:glycosyltransferase activity"/>
    <property type="evidence" value="ECO:0007669"/>
    <property type="project" value="UniProtKB-KW"/>
</dbReference>
<dbReference type="Pfam" id="PF00535">
    <property type="entry name" value="Glycos_transf_2"/>
    <property type="match status" value="1"/>
</dbReference>
<dbReference type="InterPro" id="IPR001173">
    <property type="entry name" value="Glyco_trans_2-like"/>
</dbReference>
<keyword evidence="4" id="KW-0812">Transmembrane</keyword>
<keyword evidence="2" id="KW-0328">Glycosyltransferase</keyword>
<feature type="transmembrane region" description="Helical" evidence="4">
    <location>
        <begin position="310"/>
        <end position="328"/>
    </location>
</feature>
<evidence type="ECO:0000313" key="7">
    <source>
        <dbReference type="Proteomes" id="UP001280415"/>
    </source>
</evidence>
<dbReference type="CDD" id="cd06423">
    <property type="entry name" value="CESA_like"/>
    <property type="match status" value="1"/>
</dbReference>
<evidence type="ECO:0000256" key="2">
    <source>
        <dbReference type="ARBA" id="ARBA00022676"/>
    </source>
</evidence>
<sequence length="346" mass="40074">MYVTAIVPAHNEAGNIKRAVRALKKQVDKVIVVCDRCDDDTYQRAQQAGARAFETVQNEGRKAGALNQALENYVDWQQPDQYLFICDADTVITEDWIEHAKRVIAQGDYDAVGSVFYGTANRNKLIEFCQQLEWYRYANQVRRSKKVFVLTGTASLIRAETLQKVRQQIGTFYREDSITEDFALTLDLKAAGAKMISPLSCYCTTEIMPTWRLLYLQRRRWYLGALQQVTRRRWDKMMLPYVFQQLMLLISVFAFLGLIVFTTYLMLENLMIFSLLWFVIGVIFATERVVTIWDQDFQAKFFALMMLPELMYSLFLQLAYLGALLQLLQGSTGTWNHLNTDQSKEA</sequence>
<dbReference type="PANTHER" id="PTHR43630:SF1">
    <property type="entry name" value="POLY-BETA-1,6-N-ACETYL-D-GLUCOSAMINE SYNTHASE"/>
    <property type="match status" value="1"/>
</dbReference>
<comment type="similarity">
    <text evidence="1">Belongs to the glycosyltransferase 2 family.</text>
</comment>
<keyword evidence="3" id="KW-0808">Transferase</keyword>
<dbReference type="AlphaFoldDB" id="A0AAW8YP25"/>
<dbReference type="SUPFAM" id="SSF53448">
    <property type="entry name" value="Nucleotide-diphospho-sugar transferases"/>
    <property type="match status" value="1"/>
</dbReference>
<dbReference type="Proteomes" id="UP001280415">
    <property type="component" value="Unassembled WGS sequence"/>
</dbReference>
<keyword evidence="4" id="KW-1133">Transmembrane helix</keyword>
<proteinExistence type="inferred from homology"/>
<dbReference type="RefSeq" id="WP_002830833.1">
    <property type="nucleotide sequence ID" value="NZ_BMWN01000005.1"/>
</dbReference>